<dbReference type="AlphaFoldDB" id="A0A507ECZ0"/>
<evidence type="ECO:0000313" key="2">
    <source>
        <dbReference type="EMBL" id="TPX61227.1"/>
    </source>
</evidence>
<dbReference type="Gene3D" id="3.30.2300.10">
    <property type="entry name" value="THUMP superfamily"/>
    <property type="match status" value="1"/>
</dbReference>
<dbReference type="CDD" id="cd11717">
    <property type="entry name" value="THUMP_THUMPD1_like"/>
    <property type="match status" value="1"/>
</dbReference>
<organism evidence="2 3">
    <name type="scientific">Powellomyces hirtus</name>
    <dbReference type="NCBI Taxonomy" id="109895"/>
    <lineage>
        <taxon>Eukaryota</taxon>
        <taxon>Fungi</taxon>
        <taxon>Fungi incertae sedis</taxon>
        <taxon>Chytridiomycota</taxon>
        <taxon>Chytridiomycota incertae sedis</taxon>
        <taxon>Chytridiomycetes</taxon>
        <taxon>Spizellomycetales</taxon>
        <taxon>Powellomycetaceae</taxon>
        <taxon>Powellomyces</taxon>
    </lineage>
</organism>
<proteinExistence type="predicted"/>
<protein>
    <recommendedName>
        <fullName evidence="4">THUMP domain-containing protein</fullName>
    </recommendedName>
</protein>
<gene>
    <name evidence="2" type="ORF">PhCBS80983_g01300</name>
</gene>
<dbReference type="EMBL" id="QEAQ01000009">
    <property type="protein sequence ID" value="TPX61227.1"/>
    <property type="molecule type" value="Genomic_DNA"/>
</dbReference>
<sequence length="356" mass="39376">MDPPRMSVEPSTTTPPAPPSGMKRRRPESGTPAASLPGEPTTTPHQPKKQKPTIPISRGKFKNRFLRKHSTLLHNTKSKGLERPRGIVVTCPVGAETRALGQIRTFLDRYLPTLFPDHKTVWISNPSALDVDLKIVGEEQDNIEEDDELEGDEKKDGKTAEPDRRFQAVDAACAGLLFVRFRVDTDPVEFAVRLFEYLESCPVDERAKIRSSISHCSRILPITHTMPANLPDIKSHLQTFLPDLLSPYTTPTPTTTSSSPPPPPTLPTLACITEVRNNMNLRTAAVRDAVLECVPNKDEWKVDLADPDVVLFTTVMKSVAGFACLPTYYRFRKYNVQLVGDPSAAATNDGKMAGKV</sequence>
<feature type="region of interest" description="Disordered" evidence="1">
    <location>
        <begin position="141"/>
        <end position="163"/>
    </location>
</feature>
<feature type="compositionally biased region" description="Acidic residues" evidence="1">
    <location>
        <begin position="141"/>
        <end position="151"/>
    </location>
</feature>
<dbReference type="PANTHER" id="PTHR13452:SF10">
    <property type="entry name" value="THUMP DOMAIN-CONTAINING PROTEIN 1"/>
    <property type="match status" value="1"/>
</dbReference>
<dbReference type="GO" id="GO:0006400">
    <property type="term" value="P:tRNA modification"/>
    <property type="evidence" value="ECO:0007669"/>
    <property type="project" value="InterPro"/>
</dbReference>
<accession>A0A507ECZ0</accession>
<evidence type="ECO:0000313" key="3">
    <source>
        <dbReference type="Proteomes" id="UP000318582"/>
    </source>
</evidence>
<dbReference type="PANTHER" id="PTHR13452">
    <property type="entry name" value="THUMP DOMAIN CONTAINING PROTEIN 1-RELATED"/>
    <property type="match status" value="1"/>
</dbReference>
<keyword evidence="3" id="KW-1185">Reference proteome</keyword>
<evidence type="ECO:0008006" key="4">
    <source>
        <dbReference type="Google" id="ProtNLM"/>
    </source>
</evidence>
<dbReference type="InterPro" id="IPR040183">
    <property type="entry name" value="THUMPD1-like"/>
</dbReference>
<dbReference type="SUPFAM" id="SSF143437">
    <property type="entry name" value="THUMP domain-like"/>
    <property type="match status" value="1"/>
</dbReference>
<dbReference type="STRING" id="109895.A0A507ECZ0"/>
<feature type="region of interest" description="Disordered" evidence="1">
    <location>
        <begin position="1"/>
        <end position="60"/>
    </location>
</feature>
<reference evidence="2 3" key="1">
    <citation type="journal article" date="2019" name="Sci. Rep.">
        <title>Comparative genomics of chytrid fungi reveal insights into the obligate biotrophic and pathogenic lifestyle of Synchytrium endobioticum.</title>
        <authorList>
            <person name="van de Vossenberg B.T.L.H."/>
            <person name="Warris S."/>
            <person name="Nguyen H.D.T."/>
            <person name="van Gent-Pelzer M.P.E."/>
            <person name="Joly D.L."/>
            <person name="van de Geest H.C."/>
            <person name="Bonants P.J.M."/>
            <person name="Smith D.S."/>
            <person name="Levesque C.A."/>
            <person name="van der Lee T.A.J."/>
        </authorList>
    </citation>
    <scope>NUCLEOTIDE SEQUENCE [LARGE SCALE GENOMIC DNA]</scope>
    <source>
        <strain evidence="2 3">CBS 809.83</strain>
    </source>
</reference>
<feature type="compositionally biased region" description="Basic and acidic residues" evidence="1">
    <location>
        <begin position="152"/>
        <end position="163"/>
    </location>
</feature>
<evidence type="ECO:0000256" key="1">
    <source>
        <dbReference type="SAM" id="MobiDB-lite"/>
    </source>
</evidence>
<dbReference type="GO" id="GO:0003723">
    <property type="term" value="F:RNA binding"/>
    <property type="evidence" value="ECO:0007669"/>
    <property type="project" value="InterPro"/>
</dbReference>
<comment type="caution">
    <text evidence="2">The sequence shown here is derived from an EMBL/GenBank/DDBJ whole genome shotgun (WGS) entry which is preliminary data.</text>
</comment>
<name>A0A507ECZ0_9FUNG</name>
<dbReference type="Proteomes" id="UP000318582">
    <property type="component" value="Unassembled WGS sequence"/>
</dbReference>